<reference evidence="2 3" key="1">
    <citation type="submission" date="2015-12" db="EMBL/GenBank/DDBJ databases">
        <title>Draft genome sequence of Moniliophthora roreri, the causal agent of frosty pod rot of cacao.</title>
        <authorList>
            <person name="Aime M.C."/>
            <person name="Diaz-Valderrama J.R."/>
            <person name="Kijpornyongpan T."/>
            <person name="Phillips-Mora W."/>
        </authorList>
    </citation>
    <scope>NUCLEOTIDE SEQUENCE [LARGE SCALE GENOMIC DNA]</scope>
    <source>
        <strain evidence="2 3">MCA 2952</strain>
    </source>
</reference>
<dbReference type="InterPro" id="IPR036864">
    <property type="entry name" value="Zn2-C6_fun-type_DNA-bd_sf"/>
</dbReference>
<accession>A0A0W0FEX4</accession>
<dbReference type="eggNOG" id="ENOG502QRM1">
    <property type="taxonomic scope" value="Eukaryota"/>
</dbReference>
<dbReference type="InterPro" id="IPR053157">
    <property type="entry name" value="Sterol_Uptake_Regulator"/>
</dbReference>
<sequence length="516" mass="56857">MSTPSTSGLDSAKRVIRLHVKSRTGCITCKKRRIKCDETEPKCNHCLWRNIECVWKKTKSTDNPASLAKPLSAPRPIPINITSLRLIHHFAVASASTYCSDPEYTDIITIAIPQISWYHPHLLHAMLSCTALHLGRLYSNLNSNETNWISLASAHRKAAIAAFPSAMNLDAKFITVGFFSVYTISSSLSSSPENIFSMVTSLHNVWSALRGRRMYEDDSLKDLDPFVAYSGSEAVSKALGPLQHIYDPSQALEPEELLDSGIREAYRVGVGALYVAYQLNLTGFESKAVVVWPALFGKWFLALLNARKQRALVVLYFYAIMLRDCDETKPICHNCFRRGIDCVWKKKKNLREATLALYKPLTIPPPVTMDITSLRIIHHFSLSTSAAFCSDPAYSATTAIAVPQLAWGNPHLLHAISSIAALHLSRLHSGIPDSDSTNWSALASSHRRAAIAALPNATDPDANSHPEDPLLGLSLTNNQSCSFGCSLPNTSTGSDRGIGGSEERVSRKINWVTRTI</sequence>
<evidence type="ECO:0000313" key="3">
    <source>
        <dbReference type="Proteomes" id="UP000054988"/>
    </source>
</evidence>
<dbReference type="Pfam" id="PF00172">
    <property type="entry name" value="Zn_clus"/>
    <property type="match status" value="1"/>
</dbReference>
<dbReference type="Proteomes" id="UP000054988">
    <property type="component" value="Unassembled WGS sequence"/>
</dbReference>
<dbReference type="SUPFAM" id="SSF57701">
    <property type="entry name" value="Zn2/Cys6 DNA-binding domain"/>
    <property type="match status" value="2"/>
</dbReference>
<name>A0A0W0FEX4_MONRR</name>
<dbReference type="Gene3D" id="4.10.240.10">
    <property type="entry name" value="Zn(2)-C6 fungal-type DNA-binding domain"/>
    <property type="match status" value="1"/>
</dbReference>
<dbReference type="SMART" id="SM00066">
    <property type="entry name" value="GAL4"/>
    <property type="match status" value="1"/>
</dbReference>
<dbReference type="CDD" id="cd00067">
    <property type="entry name" value="GAL4"/>
    <property type="match status" value="1"/>
</dbReference>
<organism evidence="2 3">
    <name type="scientific">Moniliophthora roreri</name>
    <name type="common">Frosty pod rot fungus</name>
    <name type="synonym">Monilia roreri</name>
    <dbReference type="NCBI Taxonomy" id="221103"/>
    <lineage>
        <taxon>Eukaryota</taxon>
        <taxon>Fungi</taxon>
        <taxon>Dikarya</taxon>
        <taxon>Basidiomycota</taxon>
        <taxon>Agaricomycotina</taxon>
        <taxon>Agaricomycetes</taxon>
        <taxon>Agaricomycetidae</taxon>
        <taxon>Agaricales</taxon>
        <taxon>Marasmiineae</taxon>
        <taxon>Marasmiaceae</taxon>
        <taxon>Moniliophthora</taxon>
    </lineage>
</organism>
<protein>
    <recommendedName>
        <fullName evidence="1">Zn(2)-C6 fungal-type domain-containing protein</fullName>
    </recommendedName>
</protein>
<evidence type="ECO:0000313" key="2">
    <source>
        <dbReference type="EMBL" id="KTB34849.1"/>
    </source>
</evidence>
<dbReference type="PROSITE" id="PS50048">
    <property type="entry name" value="ZN2_CY6_FUNGAL_2"/>
    <property type="match status" value="1"/>
</dbReference>
<dbReference type="Pfam" id="PF11951">
    <property type="entry name" value="Fungal_trans_2"/>
    <property type="match status" value="1"/>
</dbReference>
<dbReference type="AlphaFoldDB" id="A0A0W0FEX4"/>
<dbReference type="EMBL" id="LATX01002029">
    <property type="protein sequence ID" value="KTB34849.1"/>
    <property type="molecule type" value="Genomic_DNA"/>
</dbReference>
<dbReference type="InterPro" id="IPR001138">
    <property type="entry name" value="Zn2Cys6_DnaBD"/>
</dbReference>
<comment type="caution">
    <text evidence="2">The sequence shown here is derived from an EMBL/GenBank/DDBJ whole genome shotgun (WGS) entry which is preliminary data.</text>
</comment>
<proteinExistence type="predicted"/>
<dbReference type="InterPro" id="IPR021858">
    <property type="entry name" value="Fun_TF"/>
</dbReference>
<dbReference type="PANTHER" id="PTHR47784">
    <property type="entry name" value="STEROL UPTAKE CONTROL PROTEIN 2"/>
    <property type="match status" value="1"/>
</dbReference>
<gene>
    <name evidence="2" type="ORF">WG66_12590</name>
</gene>
<dbReference type="GO" id="GO:0001228">
    <property type="term" value="F:DNA-binding transcription activator activity, RNA polymerase II-specific"/>
    <property type="evidence" value="ECO:0007669"/>
    <property type="project" value="TreeGrafter"/>
</dbReference>
<dbReference type="PROSITE" id="PS00463">
    <property type="entry name" value="ZN2_CY6_FUNGAL_1"/>
    <property type="match status" value="1"/>
</dbReference>
<dbReference type="PANTHER" id="PTHR47784:SF5">
    <property type="entry name" value="STEROL UPTAKE CONTROL PROTEIN 2"/>
    <property type="match status" value="1"/>
</dbReference>
<evidence type="ECO:0000259" key="1">
    <source>
        <dbReference type="PROSITE" id="PS50048"/>
    </source>
</evidence>
<dbReference type="GO" id="GO:0008270">
    <property type="term" value="F:zinc ion binding"/>
    <property type="evidence" value="ECO:0007669"/>
    <property type="project" value="InterPro"/>
</dbReference>
<feature type="domain" description="Zn(2)-C6 fungal-type" evidence="1">
    <location>
        <begin position="25"/>
        <end position="55"/>
    </location>
</feature>